<protein>
    <submittedName>
        <fullName evidence="4">Phage-related tail fiber protein</fullName>
    </submittedName>
</protein>
<evidence type="ECO:0000259" key="2">
    <source>
        <dbReference type="Pfam" id="PF12571"/>
    </source>
</evidence>
<proteinExistence type="predicted"/>
<evidence type="ECO:0000259" key="1">
    <source>
        <dbReference type="Pfam" id="PF07484"/>
    </source>
</evidence>
<sequence>MVDKNTIFGGMLTTLGANKKTNCDALGIPWEPKYMLIGDANGTDPVPNPSQTKLINQVYRAQLNQLRVSEKDANVLIAELVLPPDVGGWWIRELALEDKDGVFCAVSNVAPSYKPLLEQNSGRNQVVRMHIITNGTSNIQLKIDPSVVLATRQYVDDSVKNVLPTDKTPGEFTRVKVNNRGVVTSGDNPDTLAGLGIKDSYTKAEIESMIAQASALPVGATVAFPLDKVAPGFLELDGGVKSIAVYPDLAAFLGTAFNKGDEGAGNFRLPDSRGEFLRGWDHGRGVDPDRGVGSSQSDALRDHYHAVLSSEAGSIAAPVSGNVVGSATNNLNATYRAAGTSVLPATTTSLVQGPVAARFGPETRPRNLAVIWCIKAWNAPINQGNIDIAALANLSTQATEIKLGTAKIATQAQTDAGSDDATMITPKKLRWGFSMSLGGYSSISYIVFPSWLGGFILQWGITAVISSGANLRHTLPIAFNINPLVLLTYANAGNDQPLNDNYVGQVRDVSTTGVVVRNLGPGPAQYCYLALGR</sequence>
<name>A0AAW8ME96_9PSED</name>
<dbReference type="InterPro" id="IPR051934">
    <property type="entry name" value="Phage_Tail_Fiber_Structural"/>
</dbReference>
<dbReference type="InterPro" id="IPR037053">
    <property type="entry name" value="Phage_tail_collar_dom_sf"/>
</dbReference>
<feature type="domain" description="Putative tail fiber protein gp53-like C-terminal" evidence="3">
    <location>
        <begin position="453"/>
        <end position="533"/>
    </location>
</feature>
<dbReference type="RefSeq" id="WP_310365559.1">
    <property type="nucleotide sequence ID" value="NZ_JAVDVC010000010.1"/>
</dbReference>
<dbReference type="AlphaFoldDB" id="A0AAW8ME96"/>
<dbReference type="Gene3D" id="2.60.40.3940">
    <property type="match status" value="1"/>
</dbReference>
<comment type="caution">
    <text evidence="4">The sequence shown here is derived from an EMBL/GenBank/DDBJ whole genome shotgun (WGS) entry which is preliminary data.</text>
</comment>
<evidence type="ECO:0000259" key="3">
    <source>
        <dbReference type="Pfam" id="PF21882"/>
    </source>
</evidence>
<dbReference type="Gene3D" id="3.90.1340.10">
    <property type="entry name" value="Phage tail collar domain"/>
    <property type="match status" value="1"/>
</dbReference>
<gene>
    <name evidence="4" type="ORF">J2W43_004552</name>
</gene>
<dbReference type="PANTHER" id="PTHR35191:SF1">
    <property type="entry name" value="PROPHAGE SIDE TAIL FIBER PROTEIN HOMOLOG STFQ-RELATED"/>
    <property type="match status" value="1"/>
</dbReference>
<evidence type="ECO:0000313" key="5">
    <source>
        <dbReference type="Proteomes" id="UP001252613"/>
    </source>
</evidence>
<dbReference type="EMBL" id="JAVDVC010000010">
    <property type="protein sequence ID" value="MDR6960547.1"/>
    <property type="molecule type" value="Genomic_DNA"/>
</dbReference>
<dbReference type="SUPFAM" id="SSF88874">
    <property type="entry name" value="Receptor-binding domain of short tail fibre protein gp12"/>
    <property type="match status" value="1"/>
</dbReference>
<accession>A0AAW8ME96</accession>
<reference evidence="4" key="1">
    <citation type="submission" date="2023-07" db="EMBL/GenBank/DDBJ databases">
        <title>Sorghum-associated microbial communities from plants grown in Nebraska, USA.</title>
        <authorList>
            <person name="Schachtman D."/>
        </authorList>
    </citation>
    <scope>NUCLEOTIDE SEQUENCE</scope>
    <source>
        <strain evidence="4">3432</strain>
    </source>
</reference>
<dbReference type="PANTHER" id="PTHR35191">
    <property type="entry name" value="PROPHAGE SIDE TAIL FIBER PROTEIN HOMOLOG STFQ-RELATED"/>
    <property type="match status" value="1"/>
</dbReference>
<evidence type="ECO:0000313" key="4">
    <source>
        <dbReference type="EMBL" id="MDR6960547.1"/>
    </source>
</evidence>
<feature type="domain" description="Phage tail fibre protein N-terminal" evidence="2">
    <location>
        <begin position="8"/>
        <end position="153"/>
    </location>
</feature>
<feature type="domain" description="Phage tail collar" evidence="1">
    <location>
        <begin position="219"/>
        <end position="277"/>
    </location>
</feature>
<dbReference type="Pfam" id="PF12571">
    <property type="entry name" value="Phage_tail_fib"/>
    <property type="match status" value="1"/>
</dbReference>
<dbReference type="InterPro" id="IPR011083">
    <property type="entry name" value="Phage_tail_collar_dom"/>
</dbReference>
<dbReference type="Pfam" id="PF07484">
    <property type="entry name" value="Collar"/>
    <property type="match status" value="1"/>
</dbReference>
<dbReference type="Proteomes" id="UP001252613">
    <property type="component" value="Unassembled WGS sequence"/>
</dbReference>
<organism evidence="4 5">
    <name type="scientific">Pseudomonas brassicacearum</name>
    <dbReference type="NCBI Taxonomy" id="930166"/>
    <lineage>
        <taxon>Bacteria</taxon>
        <taxon>Pseudomonadati</taxon>
        <taxon>Pseudomonadota</taxon>
        <taxon>Gammaproteobacteria</taxon>
        <taxon>Pseudomonadales</taxon>
        <taxon>Pseudomonadaceae</taxon>
        <taxon>Pseudomonas</taxon>
    </lineage>
</organism>
<dbReference type="InterPro" id="IPR054075">
    <property type="entry name" value="Gp53-like_C"/>
</dbReference>
<dbReference type="Pfam" id="PF21882">
    <property type="entry name" value="Gp53-like_C"/>
    <property type="match status" value="1"/>
</dbReference>
<dbReference type="InterPro" id="IPR022225">
    <property type="entry name" value="Phage_tail_fibre_N"/>
</dbReference>